<dbReference type="EMBL" id="LWGR01000021">
    <property type="protein sequence ID" value="KZM68858.1"/>
    <property type="molecule type" value="Genomic_DNA"/>
</dbReference>
<dbReference type="RefSeq" id="WP_067580822.1">
    <property type="nucleotide sequence ID" value="NZ_JABMCZ010000002.1"/>
</dbReference>
<comment type="caution">
    <text evidence="1">The sequence shown here is derived from an EMBL/GenBank/DDBJ whole genome shotgun (WGS) entry which is preliminary data.</text>
</comment>
<dbReference type="OrthoDB" id="4775500at2"/>
<sequence>MRTRSRERIQFLTDVLTTAVEGGIGYWSELRGYLHEAPHAHAVIVDYEDGEKYHVDIETIAHGLNEVSRSHDVTGMNHKARQLITAANRENDFAPAGYRYGDIDSEVADMVLQVALFGEVRYG</sequence>
<evidence type="ECO:0000313" key="1">
    <source>
        <dbReference type="EMBL" id="KZM68858.1"/>
    </source>
</evidence>
<dbReference type="AlphaFoldDB" id="A0A161X768"/>
<gene>
    <name evidence="1" type="ORF">AWN90_13800</name>
</gene>
<dbReference type="STRING" id="455432.AWN90_13800"/>
<name>A0A161X768_9NOCA</name>
<protein>
    <submittedName>
        <fullName evidence="1">Uncharacterized protein</fullName>
    </submittedName>
</protein>
<keyword evidence="2" id="KW-1185">Reference proteome</keyword>
<proteinExistence type="predicted"/>
<dbReference type="Proteomes" id="UP000076512">
    <property type="component" value="Unassembled WGS sequence"/>
</dbReference>
<organism evidence="1 2">
    <name type="scientific">Nocardia terpenica</name>
    <dbReference type="NCBI Taxonomy" id="455432"/>
    <lineage>
        <taxon>Bacteria</taxon>
        <taxon>Bacillati</taxon>
        <taxon>Actinomycetota</taxon>
        <taxon>Actinomycetes</taxon>
        <taxon>Mycobacteriales</taxon>
        <taxon>Nocardiaceae</taxon>
        <taxon>Nocardia</taxon>
    </lineage>
</organism>
<accession>A0A161X768</accession>
<reference evidence="1 2" key="1">
    <citation type="submission" date="2016-04" db="EMBL/GenBank/DDBJ databases">
        <authorList>
            <person name="Evans L.H."/>
            <person name="Alamgir A."/>
            <person name="Owens N."/>
            <person name="Weber N.D."/>
            <person name="Virtaneva K."/>
            <person name="Barbian K."/>
            <person name="Babar A."/>
            <person name="Rosenke K."/>
        </authorList>
    </citation>
    <scope>NUCLEOTIDE SEQUENCE [LARGE SCALE GENOMIC DNA]</scope>
    <source>
        <strain evidence="1 2">IFM 0406</strain>
    </source>
</reference>
<evidence type="ECO:0000313" key="2">
    <source>
        <dbReference type="Proteomes" id="UP000076512"/>
    </source>
</evidence>